<evidence type="ECO:0000256" key="10">
    <source>
        <dbReference type="RuleBase" id="RU362115"/>
    </source>
</evidence>
<feature type="transmembrane region" description="Helical" evidence="10">
    <location>
        <begin position="333"/>
        <end position="354"/>
    </location>
</feature>
<evidence type="ECO:0000256" key="5">
    <source>
        <dbReference type="ARBA" id="ARBA00022692"/>
    </source>
</evidence>
<comment type="caution">
    <text evidence="13">The sequence shown here is derived from an EMBL/GenBank/DDBJ whole genome shotgun (WGS) entry which is preliminary data.</text>
</comment>
<accession>A0A8H7VPA6</accession>
<sequence length="469" mass="52474">METIFPKSDTNNNHSSSEANLLNNYNNQQDQQRSGTESPMVETQQKAVQFNGASTQAPTPPPHSPASQSRDNLAPQETRNMSPVPTPPHQQQQAPYYNGYQSYSGQQPYYNYANYGNNNYYPPPPQHQAVPVMMANTKPEYFWNRRSWPAVFTYITGAAMLAVMVYELVKNHQVTGNVIEMSPFNIMIGPSAETLILVGARFVPCMHEVDRFPVTGTYQCPNMTDYGQTGATSPTLSPVQTNTTLVGPPCTLQDVCGLSYFKDPAVPDQWYRFLTAIFIHSGVVHWLFNMFVHMSLGASMERFMNPLRYAIVWLASGAFGFIFGGVFSPVGNASVGCSGALFGIVALLFIDLFTQWRTTLNPWWEFTKLIFLILFSFVFGLLPGLDNFAHIGGFVAGIFSGIIFFPIPTMTRTSTIFLWIIRLVFLGALAGMFYGMIHLFYSGQNSEEICSWCKYLACLPIADMCDAYY</sequence>
<evidence type="ECO:0000256" key="9">
    <source>
        <dbReference type="ARBA" id="ARBA00023136"/>
    </source>
</evidence>
<feature type="compositionally biased region" description="Low complexity" evidence="11">
    <location>
        <begin position="20"/>
        <end position="32"/>
    </location>
</feature>
<keyword evidence="5 10" id="KW-0812">Transmembrane</keyword>
<dbReference type="SUPFAM" id="SSF144091">
    <property type="entry name" value="Rhomboid-like"/>
    <property type="match status" value="1"/>
</dbReference>
<evidence type="ECO:0000259" key="12">
    <source>
        <dbReference type="Pfam" id="PF01694"/>
    </source>
</evidence>
<comment type="subcellular location">
    <subcellularLocation>
        <location evidence="2 10">Membrane</location>
        <topology evidence="2 10">Multi-pass membrane protein</topology>
    </subcellularLocation>
</comment>
<keyword evidence="7 10" id="KW-0720">Serine protease</keyword>
<dbReference type="Gene3D" id="1.20.1540.10">
    <property type="entry name" value="Rhomboid-like"/>
    <property type="match status" value="1"/>
</dbReference>
<dbReference type="InterPro" id="IPR035952">
    <property type="entry name" value="Rhomboid-like_sf"/>
</dbReference>
<feature type="compositionally biased region" description="Polar residues" evidence="11">
    <location>
        <begin position="8"/>
        <end position="19"/>
    </location>
</feature>
<feature type="transmembrane region" description="Helical" evidence="10">
    <location>
        <begin position="270"/>
        <end position="288"/>
    </location>
</feature>
<feature type="transmembrane region" description="Helical" evidence="10">
    <location>
        <begin position="388"/>
        <end position="407"/>
    </location>
</feature>
<feature type="domain" description="Peptidase S54 rhomboid" evidence="12">
    <location>
        <begin position="268"/>
        <end position="405"/>
    </location>
</feature>
<organism evidence="13 14">
    <name type="scientific">Circinella minor</name>
    <dbReference type="NCBI Taxonomy" id="1195481"/>
    <lineage>
        <taxon>Eukaryota</taxon>
        <taxon>Fungi</taxon>
        <taxon>Fungi incertae sedis</taxon>
        <taxon>Mucoromycota</taxon>
        <taxon>Mucoromycotina</taxon>
        <taxon>Mucoromycetes</taxon>
        <taxon>Mucorales</taxon>
        <taxon>Lichtheimiaceae</taxon>
        <taxon>Circinella</taxon>
    </lineage>
</organism>
<feature type="transmembrane region" description="Helical" evidence="10">
    <location>
        <begin position="419"/>
        <end position="441"/>
    </location>
</feature>
<keyword evidence="14" id="KW-1185">Reference proteome</keyword>
<feature type="transmembrane region" description="Helical" evidence="10">
    <location>
        <begin position="366"/>
        <end position="382"/>
    </location>
</feature>
<evidence type="ECO:0000256" key="3">
    <source>
        <dbReference type="ARBA" id="ARBA00009045"/>
    </source>
</evidence>
<dbReference type="InterPro" id="IPR022764">
    <property type="entry name" value="Peptidase_S54_rhomboid_dom"/>
</dbReference>
<dbReference type="AlphaFoldDB" id="A0A8H7VPA6"/>
<keyword evidence="9 10" id="KW-0472">Membrane</keyword>
<evidence type="ECO:0000256" key="2">
    <source>
        <dbReference type="ARBA" id="ARBA00004141"/>
    </source>
</evidence>
<keyword evidence="6 10" id="KW-0378">Hydrolase</keyword>
<protein>
    <recommendedName>
        <fullName evidence="10">Rhomboid-type serine protease</fullName>
        <ecNumber evidence="10">3.4.21.105</ecNumber>
    </recommendedName>
</protein>
<feature type="region of interest" description="Disordered" evidence="11">
    <location>
        <begin position="1"/>
        <end position="98"/>
    </location>
</feature>
<feature type="compositionally biased region" description="Polar residues" evidence="11">
    <location>
        <begin position="33"/>
        <end position="57"/>
    </location>
</feature>
<evidence type="ECO:0000256" key="11">
    <source>
        <dbReference type="SAM" id="MobiDB-lite"/>
    </source>
</evidence>
<dbReference type="PANTHER" id="PTHR22936">
    <property type="entry name" value="RHOMBOID-RELATED"/>
    <property type="match status" value="1"/>
</dbReference>
<evidence type="ECO:0000256" key="4">
    <source>
        <dbReference type="ARBA" id="ARBA00022670"/>
    </source>
</evidence>
<keyword evidence="8 10" id="KW-1133">Transmembrane helix</keyword>
<dbReference type="EC" id="3.4.21.105" evidence="10"/>
<keyword evidence="4 10" id="KW-0645">Protease</keyword>
<dbReference type="GO" id="GO:0016020">
    <property type="term" value="C:membrane"/>
    <property type="evidence" value="ECO:0007669"/>
    <property type="project" value="UniProtKB-SubCell"/>
</dbReference>
<dbReference type="GO" id="GO:0004252">
    <property type="term" value="F:serine-type endopeptidase activity"/>
    <property type="evidence" value="ECO:0007669"/>
    <property type="project" value="InterPro"/>
</dbReference>
<proteinExistence type="inferred from homology"/>
<feature type="compositionally biased region" description="Polar residues" evidence="11">
    <location>
        <begin position="65"/>
        <end position="94"/>
    </location>
</feature>
<evidence type="ECO:0000313" key="14">
    <source>
        <dbReference type="Proteomes" id="UP000646827"/>
    </source>
</evidence>
<comment type="catalytic activity">
    <reaction evidence="1 10">
        <text>Cleaves type-1 transmembrane domains using a catalytic dyad composed of serine and histidine that are contributed by different transmembrane domains.</text>
        <dbReference type="EC" id="3.4.21.105"/>
    </reaction>
</comment>
<evidence type="ECO:0000256" key="6">
    <source>
        <dbReference type="ARBA" id="ARBA00022801"/>
    </source>
</evidence>
<comment type="function">
    <text evidence="10">Serine protease involved in intramembrane proteolysis.</text>
</comment>
<dbReference type="EMBL" id="JAEPRB010000003">
    <property type="protein sequence ID" value="KAG2228035.1"/>
    <property type="molecule type" value="Genomic_DNA"/>
</dbReference>
<evidence type="ECO:0000313" key="13">
    <source>
        <dbReference type="EMBL" id="KAG2228035.1"/>
    </source>
</evidence>
<gene>
    <name evidence="13" type="ORF">INT45_012059</name>
</gene>
<dbReference type="Pfam" id="PF01694">
    <property type="entry name" value="Rhomboid"/>
    <property type="match status" value="1"/>
</dbReference>
<evidence type="ECO:0000256" key="7">
    <source>
        <dbReference type="ARBA" id="ARBA00022825"/>
    </source>
</evidence>
<feature type="transmembrane region" description="Helical" evidence="10">
    <location>
        <begin position="309"/>
        <end position="327"/>
    </location>
</feature>
<dbReference type="PANTHER" id="PTHR22936:SF69">
    <property type="entry name" value="RHOMBOID-LIKE PROTEIN"/>
    <property type="match status" value="1"/>
</dbReference>
<dbReference type="Proteomes" id="UP000646827">
    <property type="component" value="Unassembled WGS sequence"/>
</dbReference>
<reference evidence="13 14" key="1">
    <citation type="submission" date="2020-12" db="EMBL/GenBank/DDBJ databases">
        <title>Metabolic potential, ecology and presence of endohyphal bacteria is reflected in genomic diversity of Mucoromycotina.</title>
        <authorList>
            <person name="Muszewska A."/>
            <person name="Okrasinska A."/>
            <person name="Steczkiewicz K."/>
            <person name="Drgas O."/>
            <person name="Orlowska M."/>
            <person name="Perlinska-Lenart U."/>
            <person name="Aleksandrzak-Piekarczyk T."/>
            <person name="Szatraj K."/>
            <person name="Zielenkiewicz U."/>
            <person name="Pilsyk S."/>
            <person name="Malc E."/>
            <person name="Mieczkowski P."/>
            <person name="Kruszewska J.S."/>
            <person name="Biernat P."/>
            <person name="Pawlowska J."/>
        </authorList>
    </citation>
    <scope>NUCLEOTIDE SEQUENCE [LARGE SCALE GENOMIC DNA]</scope>
    <source>
        <strain evidence="13 14">CBS 142.35</strain>
    </source>
</reference>
<dbReference type="InterPro" id="IPR002610">
    <property type="entry name" value="Peptidase_S54_rhomboid-like"/>
</dbReference>
<evidence type="ECO:0000256" key="1">
    <source>
        <dbReference type="ARBA" id="ARBA00000156"/>
    </source>
</evidence>
<evidence type="ECO:0000256" key="8">
    <source>
        <dbReference type="ARBA" id="ARBA00022989"/>
    </source>
</evidence>
<feature type="transmembrane region" description="Helical" evidence="10">
    <location>
        <begin position="148"/>
        <end position="166"/>
    </location>
</feature>
<comment type="similarity">
    <text evidence="3 10">Belongs to the peptidase S54 family.</text>
</comment>
<dbReference type="GO" id="GO:0006508">
    <property type="term" value="P:proteolysis"/>
    <property type="evidence" value="ECO:0007669"/>
    <property type="project" value="UniProtKB-KW"/>
</dbReference>
<dbReference type="OrthoDB" id="2146116at2759"/>
<name>A0A8H7VPA6_9FUNG</name>